<protein>
    <recommendedName>
        <fullName evidence="4">Acyloxyacyl hydrolase</fullName>
    </recommendedName>
</protein>
<organism evidence="2 3">
    <name type="scientific">Hyphomonas jannaschiana VP2</name>
    <dbReference type="NCBI Taxonomy" id="1280952"/>
    <lineage>
        <taxon>Bacteria</taxon>
        <taxon>Pseudomonadati</taxon>
        <taxon>Pseudomonadota</taxon>
        <taxon>Alphaproteobacteria</taxon>
        <taxon>Hyphomonadales</taxon>
        <taxon>Hyphomonadaceae</taxon>
        <taxon>Hyphomonas</taxon>
    </lineage>
</organism>
<name>A0A059FL40_9PROT</name>
<dbReference type="STRING" id="1280952.HJA_02435"/>
<proteinExistence type="predicted"/>
<reference evidence="2 3" key="1">
    <citation type="journal article" date="2014" name="Antonie Van Leeuwenhoek">
        <title>Hyphomonas beringensis sp. nov. and Hyphomonas chukchiensis sp. nov., isolated from surface seawater of the Bering Sea and Chukchi Sea.</title>
        <authorList>
            <person name="Li C."/>
            <person name="Lai Q."/>
            <person name="Li G."/>
            <person name="Dong C."/>
            <person name="Wang J."/>
            <person name="Liao Y."/>
            <person name="Shao Z."/>
        </authorList>
    </citation>
    <scope>NUCLEOTIDE SEQUENCE [LARGE SCALE GENOMIC DNA]</scope>
    <source>
        <strain evidence="2 3">VP2</strain>
    </source>
</reference>
<dbReference type="PATRIC" id="fig|1280952.3.peg.492"/>
<evidence type="ECO:0008006" key="4">
    <source>
        <dbReference type="Google" id="ProtNLM"/>
    </source>
</evidence>
<dbReference type="Gene3D" id="2.40.160.20">
    <property type="match status" value="1"/>
</dbReference>
<evidence type="ECO:0000313" key="3">
    <source>
        <dbReference type="Proteomes" id="UP000024816"/>
    </source>
</evidence>
<dbReference type="Proteomes" id="UP000024816">
    <property type="component" value="Unassembled WGS sequence"/>
</dbReference>
<dbReference type="EMBL" id="ARYJ01000001">
    <property type="protein sequence ID" value="KCZ91359.1"/>
    <property type="molecule type" value="Genomic_DNA"/>
</dbReference>
<feature type="chain" id="PRO_5001577501" description="Acyloxyacyl hydrolase" evidence="1">
    <location>
        <begin position="20"/>
        <end position="195"/>
    </location>
</feature>
<dbReference type="InterPro" id="IPR018550">
    <property type="entry name" value="Lipid-A_deacylase-rel"/>
</dbReference>
<feature type="signal peptide" evidence="1">
    <location>
        <begin position="1"/>
        <end position="19"/>
    </location>
</feature>
<keyword evidence="1" id="KW-0732">Signal</keyword>
<accession>A0A059FL40</accession>
<evidence type="ECO:0000256" key="1">
    <source>
        <dbReference type="SAM" id="SignalP"/>
    </source>
</evidence>
<sequence length="195" mass="21469">MRRYLFASVAAVASATAFAGSASADLVSEVRLGIMQENICVLDCDNANKEPGQSLNGDILFHSPDFLGFIWSPKPYVMGSANFQGETSFGGVGLHWSFPVAKSWQFEPSFGYVIHDGELASPYPDGDPRSLAFTEEHVLLGSRDLFRTTFGLHHDINETWGVEIMYEHLSHGQVLGNGRNQGLDNLGVRFSYSFE</sequence>
<dbReference type="Pfam" id="PF09411">
    <property type="entry name" value="PagL"/>
    <property type="match status" value="1"/>
</dbReference>
<dbReference type="AlphaFoldDB" id="A0A059FL40"/>
<gene>
    <name evidence="2" type="ORF">HJA_02435</name>
</gene>
<keyword evidence="3" id="KW-1185">Reference proteome</keyword>
<dbReference type="RefSeq" id="WP_035577651.1">
    <property type="nucleotide sequence ID" value="NZ_ARYJ01000001.1"/>
</dbReference>
<dbReference type="OrthoDB" id="8112769at2"/>
<comment type="caution">
    <text evidence="2">The sequence shown here is derived from an EMBL/GenBank/DDBJ whole genome shotgun (WGS) entry which is preliminary data.</text>
</comment>
<evidence type="ECO:0000313" key="2">
    <source>
        <dbReference type="EMBL" id="KCZ91359.1"/>
    </source>
</evidence>
<dbReference type="eggNOG" id="COG2096">
    <property type="taxonomic scope" value="Bacteria"/>
</dbReference>